<proteinExistence type="predicted"/>
<dbReference type="EMBL" id="GBRH01235229">
    <property type="protein sequence ID" value="JAD62666.1"/>
    <property type="molecule type" value="Transcribed_RNA"/>
</dbReference>
<sequence>MLDGSGLIEVRIFIFSSWIFQPVLIEKLDDTQVNSARERFEGCGLYMDKPQQRLN</sequence>
<accession>A0A0A9BH57</accession>
<evidence type="ECO:0000313" key="1">
    <source>
        <dbReference type="EMBL" id="JAD62666.1"/>
    </source>
</evidence>
<name>A0A0A9BH57_ARUDO</name>
<reference evidence="1" key="1">
    <citation type="submission" date="2014-09" db="EMBL/GenBank/DDBJ databases">
        <authorList>
            <person name="Magalhaes I.L.F."/>
            <person name="Oliveira U."/>
            <person name="Santos F.R."/>
            <person name="Vidigal T.H.D.A."/>
            <person name="Brescovit A.D."/>
            <person name="Santos A.J."/>
        </authorList>
    </citation>
    <scope>NUCLEOTIDE SEQUENCE</scope>
    <source>
        <tissue evidence="1">Shoot tissue taken approximately 20 cm above the soil surface</tissue>
    </source>
</reference>
<reference evidence="1" key="2">
    <citation type="journal article" date="2015" name="Data Brief">
        <title>Shoot transcriptome of the giant reed, Arundo donax.</title>
        <authorList>
            <person name="Barrero R.A."/>
            <person name="Guerrero F.D."/>
            <person name="Moolhuijzen P."/>
            <person name="Goolsby J.A."/>
            <person name="Tidwell J."/>
            <person name="Bellgard S.E."/>
            <person name="Bellgard M.I."/>
        </authorList>
    </citation>
    <scope>NUCLEOTIDE SEQUENCE</scope>
    <source>
        <tissue evidence="1">Shoot tissue taken approximately 20 cm above the soil surface</tissue>
    </source>
</reference>
<dbReference type="AlphaFoldDB" id="A0A0A9BH57"/>
<organism evidence="1">
    <name type="scientific">Arundo donax</name>
    <name type="common">Giant reed</name>
    <name type="synonym">Donax arundinaceus</name>
    <dbReference type="NCBI Taxonomy" id="35708"/>
    <lineage>
        <taxon>Eukaryota</taxon>
        <taxon>Viridiplantae</taxon>
        <taxon>Streptophyta</taxon>
        <taxon>Embryophyta</taxon>
        <taxon>Tracheophyta</taxon>
        <taxon>Spermatophyta</taxon>
        <taxon>Magnoliopsida</taxon>
        <taxon>Liliopsida</taxon>
        <taxon>Poales</taxon>
        <taxon>Poaceae</taxon>
        <taxon>PACMAD clade</taxon>
        <taxon>Arundinoideae</taxon>
        <taxon>Arundineae</taxon>
        <taxon>Arundo</taxon>
    </lineage>
</organism>
<protein>
    <submittedName>
        <fullName evidence="1">Uncharacterized protein</fullName>
    </submittedName>
</protein>